<sequence length="155" mass="17454">MALSNANSLPLVGSSDDAVARSSRAEYDRRNRSLPHPKYGPYKCPRCDGLFTTSQHFAAHMRDHYRSESEEERRTRLEEKHKRRGSRRGPKPARAVAGPMVVAVQPVRVRKLSLKALARNVLMPVQTEIVELHEVEIQMEVKMENVQGIGSALGI</sequence>
<proteinExistence type="predicted"/>
<evidence type="ECO:0000259" key="3">
    <source>
        <dbReference type="PROSITE" id="PS50157"/>
    </source>
</evidence>
<feature type="compositionally biased region" description="Basic and acidic residues" evidence="2">
    <location>
        <begin position="61"/>
        <end position="80"/>
    </location>
</feature>
<dbReference type="PROSITE" id="PS50157">
    <property type="entry name" value="ZINC_FINGER_C2H2_2"/>
    <property type="match status" value="1"/>
</dbReference>
<dbReference type="GO" id="GO:0008270">
    <property type="term" value="F:zinc ion binding"/>
    <property type="evidence" value="ECO:0007669"/>
    <property type="project" value="UniProtKB-KW"/>
</dbReference>
<feature type="compositionally biased region" description="Basic residues" evidence="2">
    <location>
        <begin position="81"/>
        <end position="91"/>
    </location>
</feature>
<keyword evidence="5" id="KW-1185">Reference proteome</keyword>
<dbReference type="InterPro" id="IPR036236">
    <property type="entry name" value="Znf_C2H2_sf"/>
</dbReference>
<keyword evidence="1" id="KW-0862">Zinc</keyword>
<evidence type="ECO:0000313" key="5">
    <source>
        <dbReference type="Proteomes" id="UP001634007"/>
    </source>
</evidence>
<feature type="region of interest" description="Disordered" evidence="2">
    <location>
        <begin position="61"/>
        <end position="96"/>
    </location>
</feature>
<evidence type="ECO:0000313" key="4">
    <source>
        <dbReference type="EMBL" id="KAL3718701.1"/>
    </source>
</evidence>
<evidence type="ECO:0000256" key="2">
    <source>
        <dbReference type="SAM" id="MobiDB-lite"/>
    </source>
</evidence>
<feature type="region of interest" description="Disordered" evidence="2">
    <location>
        <begin position="1"/>
        <end position="38"/>
    </location>
</feature>
<dbReference type="EMBL" id="JBJKBG010000010">
    <property type="protein sequence ID" value="KAL3718701.1"/>
    <property type="molecule type" value="Genomic_DNA"/>
</dbReference>
<dbReference type="AlphaFoldDB" id="A0ABD3IXR2"/>
<name>A0ABD3IXR2_EUCGL</name>
<feature type="domain" description="C2H2-type" evidence="3">
    <location>
        <begin position="42"/>
        <end position="69"/>
    </location>
</feature>
<organism evidence="4 5">
    <name type="scientific">Eucalyptus globulus</name>
    <name type="common">Tasmanian blue gum</name>
    <dbReference type="NCBI Taxonomy" id="34317"/>
    <lineage>
        <taxon>Eukaryota</taxon>
        <taxon>Viridiplantae</taxon>
        <taxon>Streptophyta</taxon>
        <taxon>Embryophyta</taxon>
        <taxon>Tracheophyta</taxon>
        <taxon>Spermatophyta</taxon>
        <taxon>Magnoliopsida</taxon>
        <taxon>eudicotyledons</taxon>
        <taxon>Gunneridae</taxon>
        <taxon>Pentapetalae</taxon>
        <taxon>rosids</taxon>
        <taxon>malvids</taxon>
        <taxon>Myrtales</taxon>
        <taxon>Myrtaceae</taxon>
        <taxon>Myrtoideae</taxon>
        <taxon>Eucalypteae</taxon>
        <taxon>Eucalyptus</taxon>
    </lineage>
</organism>
<gene>
    <name evidence="4" type="ORF">ACJRO7_003771</name>
</gene>
<accession>A0ABD3IXR2</accession>
<dbReference type="InterPro" id="IPR013087">
    <property type="entry name" value="Znf_C2H2_type"/>
</dbReference>
<protein>
    <recommendedName>
        <fullName evidence="3">C2H2-type domain-containing protein</fullName>
    </recommendedName>
</protein>
<keyword evidence="1" id="KW-0479">Metal-binding</keyword>
<dbReference type="Proteomes" id="UP001634007">
    <property type="component" value="Unassembled WGS sequence"/>
</dbReference>
<keyword evidence="1" id="KW-0863">Zinc-finger</keyword>
<evidence type="ECO:0000256" key="1">
    <source>
        <dbReference type="PROSITE-ProRule" id="PRU00042"/>
    </source>
</evidence>
<dbReference type="SUPFAM" id="SSF57667">
    <property type="entry name" value="beta-beta-alpha zinc fingers"/>
    <property type="match status" value="1"/>
</dbReference>
<reference evidence="4 5" key="1">
    <citation type="submission" date="2024-11" db="EMBL/GenBank/DDBJ databases">
        <title>Chromosome-level genome assembly of Eucalyptus globulus Labill. provides insights into its genome evolution.</title>
        <authorList>
            <person name="Li X."/>
        </authorList>
    </citation>
    <scope>NUCLEOTIDE SEQUENCE [LARGE SCALE GENOMIC DNA]</scope>
    <source>
        <strain evidence="4">CL2024</strain>
        <tissue evidence="4">Fresh tender leaves</tissue>
    </source>
</reference>
<dbReference type="Gene3D" id="3.30.160.60">
    <property type="entry name" value="Classic Zinc Finger"/>
    <property type="match status" value="1"/>
</dbReference>
<dbReference type="PROSITE" id="PS00028">
    <property type="entry name" value="ZINC_FINGER_C2H2_1"/>
    <property type="match status" value="1"/>
</dbReference>
<comment type="caution">
    <text evidence="4">The sequence shown here is derived from an EMBL/GenBank/DDBJ whole genome shotgun (WGS) entry which is preliminary data.</text>
</comment>